<evidence type="ECO:0000256" key="3">
    <source>
        <dbReference type="ARBA" id="ARBA00022490"/>
    </source>
</evidence>
<dbReference type="Proteomes" id="UP000469890">
    <property type="component" value="Unassembled WGS sequence"/>
</dbReference>
<keyword evidence="3" id="KW-0963">Cytoplasm</keyword>
<feature type="domain" description="PIN" evidence="8">
    <location>
        <begin position="603"/>
        <end position="698"/>
    </location>
</feature>
<dbReference type="InterPro" id="IPR002716">
    <property type="entry name" value="PIN_dom"/>
</dbReference>
<evidence type="ECO:0000256" key="5">
    <source>
        <dbReference type="SAM" id="MobiDB-lite"/>
    </source>
</evidence>
<dbReference type="Pfam" id="PF10373">
    <property type="entry name" value="EST1_DNA_bind"/>
    <property type="match status" value="1"/>
</dbReference>
<feature type="compositionally biased region" description="Acidic residues" evidence="5">
    <location>
        <begin position="761"/>
        <end position="799"/>
    </location>
</feature>
<dbReference type="GO" id="GO:0042162">
    <property type="term" value="F:telomeric DNA binding"/>
    <property type="evidence" value="ECO:0007669"/>
    <property type="project" value="TreeGrafter"/>
</dbReference>
<evidence type="ECO:0000259" key="7">
    <source>
        <dbReference type="Pfam" id="PF10374"/>
    </source>
</evidence>
<dbReference type="GO" id="GO:0005697">
    <property type="term" value="C:telomerase holoenzyme complex"/>
    <property type="evidence" value="ECO:0007669"/>
    <property type="project" value="TreeGrafter"/>
</dbReference>
<dbReference type="GO" id="GO:0070034">
    <property type="term" value="F:telomerase RNA binding"/>
    <property type="evidence" value="ECO:0007669"/>
    <property type="project" value="TreeGrafter"/>
</dbReference>
<evidence type="ECO:0000256" key="2">
    <source>
        <dbReference type="ARBA" id="ARBA00004496"/>
    </source>
</evidence>
<dbReference type="PANTHER" id="PTHR15696">
    <property type="entry name" value="SMG-7 SUPPRESSOR WITH MORPHOLOGICAL EFFECT ON GENITALIA PROTEIN 7"/>
    <property type="match status" value="1"/>
</dbReference>
<dbReference type="EMBL" id="JAAECE010000007">
    <property type="protein sequence ID" value="KAF1798786.1"/>
    <property type="molecule type" value="Genomic_DNA"/>
</dbReference>
<keyword evidence="4" id="KW-0539">Nucleus</keyword>
<proteinExistence type="predicted"/>
<dbReference type="Gene3D" id="3.40.50.1010">
    <property type="entry name" value="5'-nuclease"/>
    <property type="match status" value="1"/>
</dbReference>
<evidence type="ECO:0000313" key="10">
    <source>
        <dbReference type="Proteomes" id="UP000469890"/>
    </source>
</evidence>
<dbReference type="InterPro" id="IPR019458">
    <property type="entry name" value="Est1-like_N"/>
</dbReference>
<dbReference type="GO" id="GO:0005737">
    <property type="term" value="C:cytoplasm"/>
    <property type="evidence" value="ECO:0007669"/>
    <property type="project" value="UniProtKB-SubCell"/>
</dbReference>
<accession>A0A8H4BB55</accession>
<sequence length="892" mass="101924">MPSKEQGRIAGAIAAEQIAATEEEIVYVRHSLKRTYRQIFSTDLMYATTHHIEDKLWRYIFYAGIEDVRNKLRKVKPEDVDKSIALQKVLFHRIDAAFKFYRELNNTAKASYHIDTKVLGIDSVHQKATSDDERMGMLLQSNYICMGDLARYHAQQAMASKSVKKTMDYWALAKSCYLKAIDVCRKNGKPYSQLALVSMSNGNAMDVVWYYCMSLAVKHPSSVGRDNLKSFYSKIRFSTKPKDDSLTSMVSQFVESFLHMHRTVMFNQKDSPEFAPTLTVSAQLGEALSTLILTAMEEGEGEEEAALLSMLHIMRTTLTRSITILMISVWIAGERLRDKANYNARSIILSSQIHMYTFAFQLLTGVYRSSRQALEQAKEALAPGKFCQLETMVEEALLPGLSIWSTFLYTNTTPIAQYCMTAANDVRNREPEKKTLVKSIQSFLSLLISHPAFPDPVLNVLPPTYPMSEDLVLLGIMPLFSFHSHVDFFKETAYQVDDTKSSEARKQVRWGRVRDLIKKMADSNSFDFIQYNQNEQKYSVIDENAKRQQQGRFMKALATQRLMEQVSSLEKNVNRMALGKRTQSAHGEGNVDPPVKRDVYTCVIDATAFLDGLNKVKKWANQTLNVDRRSQGSILEVIVPLEVIDVLDDYKKGTSHLNMQARESIRFLDQKLLESSNKAEAPTSSFLRTQKVTEKLADWSEAKAYWIGEESRSNVVDHLISDGEEEDDQAMDSDVEIESDVESTSSSNEDLFKPRRRAADDDLTESESELEETDSAEDSSASEDEDGAEELIYEEEDEDQDVPYTLEDVPKSYRPILSCLLYYHSKQQARQDGQPERLVLVTNDEDLAWWAELFGDPKTRKRLLIKTVNEWDQLVSKLDFEKVYEYSWNQSR</sequence>
<organism evidence="9 10">
    <name type="scientific">Mucor circinelloides f. lusitanicus</name>
    <name type="common">Mucor racemosus var. lusitanicus</name>
    <dbReference type="NCBI Taxonomy" id="29924"/>
    <lineage>
        <taxon>Eukaryota</taxon>
        <taxon>Fungi</taxon>
        <taxon>Fungi incertae sedis</taxon>
        <taxon>Mucoromycota</taxon>
        <taxon>Mucoromycotina</taxon>
        <taxon>Mucoromycetes</taxon>
        <taxon>Mucorales</taxon>
        <taxon>Mucorineae</taxon>
        <taxon>Mucoraceae</taxon>
        <taxon>Mucor</taxon>
    </lineage>
</organism>
<evidence type="ECO:0000259" key="8">
    <source>
        <dbReference type="Pfam" id="PF13638"/>
    </source>
</evidence>
<protein>
    <recommendedName>
        <fullName evidence="11">PIN domain-containing protein</fullName>
    </recommendedName>
</protein>
<evidence type="ECO:0000256" key="4">
    <source>
        <dbReference type="ARBA" id="ARBA00023242"/>
    </source>
</evidence>
<dbReference type="PANTHER" id="PTHR15696:SF0">
    <property type="entry name" value="TELOMERASE-BINDING PROTEIN EST1A"/>
    <property type="match status" value="1"/>
</dbReference>
<reference evidence="9 10" key="1">
    <citation type="submission" date="2019-09" db="EMBL/GenBank/DDBJ databases">
        <authorList>
            <consortium name="DOE Joint Genome Institute"/>
            <person name="Mondo S.J."/>
            <person name="Navarro-Mendoza M.I."/>
            <person name="Perez-Arques C."/>
            <person name="Panchal S."/>
            <person name="Nicolas F.E."/>
            <person name="Ganguly P."/>
            <person name="Pangilinan J."/>
            <person name="Grigoriev I."/>
            <person name="Heitman J."/>
            <person name="Sanya K."/>
            <person name="Garre V."/>
        </authorList>
    </citation>
    <scope>NUCLEOTIDE SEQUENCE [LARGE SCALE GENOMIC DNA]</scope>
    <source>
        <strain evidence="9 10">MU402</strain>
    </source>
</reference>
<evidence type="ECO:0000256" key="1">
    <source>
        <dbReference type="ARBA" id="ARBA00004123"/>
    </source>
</evidence>
<dbReference type="Pfam" id="PF13638">
    <property type="entry name" value="PIN_4"/>
    <property type="match status" value="1"/>
</dbReference>
<feature type="domain" description="Telomerase activating protein Est1-like N-terminal" evidence="7">
    <location>
        <begin position="52"/>
        <end position="155"/>
    </location>
</feature>
<name>A0A8H4BB55_MUCCL</name>
<dbReference type="InterPro" id="IPR011990">
    <property type="entry name" value="TPR-like_helical_dom_sf"/>
</dbReference>
<dbReference type="Gene3D" id="1.25.40.10">
    <property type="entry name" value="Tetratricopeptide repeat domain"/>
    <property type="match status" value="1"/>
</dbReference>
<dbReference type="AlphaFoldDB" id="A0A8H4BB55"/>
<dbReference type="GO" id="GO:0000184">
    <property type="term" value="P:nuclear-transcribed mRNA catabolic process, nonsense-mediated decay"/>
    <property type="evidence" value="ECO:0007669"/>
    <property type="project" value="TreeGrafter"/>
</dbReference>
<dbReference type="InterPro" id="IPR018834">
    <property type="entry name" value="DNA/RNA-bd_Est1-type"/>
</dbReference>
<feature type="region of interest" description="Disordered" evidence="5">
    <location>
        <begin position="724"/>
        <end position="799"/>
    </location>
</feature>
<comment type="caution">
    <text evidence="9">The sequence shown here is derived from an EMBL/GenBank/DDBJ whole genome shotgun (WGS) entry which is preliminary data.</text>
</comment>
<evidence type="ECO:0008006" key="11">
    <source>
        <dbReference type="Google" id="ProtNLM"/>
    </source>
</evidence>
<evidence type="ECO:0000259" key="6">
    <source>
        <dbReference type="Pfam" id="PF10373"/>
    </source>
</evidence>
<evidence type="ECO:0000313" key="9">
    <source>
        <dbReference type="EMBL" id="KAF1798786.1"/>
    </source>
</evidence>
<dbReference type="Pfam" id="PF10374">
    <property type="entry name" value="EST1"/>
    <property type="match status" value="1"/>
</dbReference>
<gene>
    <name evidence="9" type="ORF">FB192DRAFT_1310319</name>
</gene>
<feature type="domain" description="DNA/RNA-binding" evidence="6">
    <location>
        <begin position="173"/>
        <end position="481"/>
    </location>
</feature>
<dbReference type="SUPFAM" id="SSF48452">
    <property type="entry name" value="TPR-like"/>
    <property type="match status" value="1"/>
</dbReference>
<feature type="compositionally biased region" description="Acidic residues" evidence="5">
    <location>
        <begin position="724"/>
        <end position="741"/>
    </location>
</feature>
<dbReference type="InterPro" id="IPR045153">
    <property type="entry name" value="Est1/Ebs1-like"/>
</dbReference>
<feature type="compositionally biased region" description="Basic and acidic residues" evidence="5">
    <location>
        <begin position="750"/>
        <end position="760"/>
    </location>
</feature>
<comment type="subcellular location">
    <subcellularLocation>
        <location evidence="2">Cytoplasm</location>
    </subcellularLocation>
    <subcellularLocation>
        <location evidence="1">Nucleus</location>
    </subcellularLocation>
</comment>